<reference evidence="1 2" key="1">
    <citation type="submission" date="2016-10" db="EMBL/GenBank/DDBJ databases">
        <authorList>
            <person name="Varghese N."/>
            <person name="Submissions S."/>
        </authorList>
    </citation>
    <scope>NUCLEOTIDE SEQUENCE [LARGE SCALE GENOMIC DNA]</scope>
    <source>
        <strain evidence="1 2">DSM 21822</strain>
    </source>
</reference>
<organism evidence="1 2">
    <name type="scientific">Neomesorhizobium albiziae</name>
    <dbReference type="NCBI Taxonomy" id="335020"/>
    <lineage>
        <taxon>Bacteria</taxon>
        <taxon>Pseudomonadati</taxon>
        <taxon>Pseudomonadota</taxon>
        <taxon>Alphaproteobacteria</taxon>
        <taxon>Hyphomicrobiales</taxon>
        <taxon>Phyllobacteriaceae</taxon>
        <taxon>Neomesorhizobium</taxon>
    </lineage>
</organism>
<evidence type="ECO:0000313" key="1">
    <source>
        <dbReference type="EMBL" id="SFL19139.1"/>
    </source>
</evidence>
<evidence type="ECO:0000313" key="2">
    <source>
        <dbReference type="Proteomes" id="UP000323300"/>
    </source>
</evidence>
<dbReference type="OrthoDB" id="8081760at2"/>
<accession>A0A1I4FNW2</accession>
<protein>
    <submittedName>
        <fullName evidence="1">Uncharacterized protein</fullName>
    </submittedName>
</protein>
<dbReference type="Proteomes" id="UP000323300">
    <property type="component" value="Unassembled WGS sequence"/>
</dbReference>
<sequence length="59" mass="6396">MTPFKLVPDDHPDVTIDGTITAKPGSEIVTVVLNGIPLDNGESDRATYFCRFDDLGTET</sequence>
<dbReference type="AlphaFoldDB" id="A0A1I4FNW2"/>
<dbReference type="EMBL" id="FOSL01000052">
    <property type="protein sequence ID" value="SFL19139.1"/>
    <property type="molecule type" value="Genomic_DNA"/>
</dbReference>
<gene>
    <name evidence="1" type="ORF">SAMN04488498_1524</name>
</gene>
<dbReference type="RefSeq" id="WP_149764461.1">
    <property type="nucleotide sequence ID" value="NZ_BSPE01000001.1"/>
</dbReference>
<name>A0A1I4FNW2_9HYPH</name>
<proteinExistence type="predicted"/>
<keyword evidence="2" id="KW-1185">Reference proteome</keyword>